<dbReference type="SUPFAM" id="SSF46689">
    <property type="entry name" value="Homeodomain-like"/>
    <property type="match status" value="1"/>
</dbReference>
<dbReference type="InterPro" id="IPR046348">
    <property type="entry name" value="SIS_dom_sf"/>
</dbReference>
<dbReference type="Gene3D" id="1.10.10.10">
    <property type="entry name" value="Winged helix-like DNA-binding domain superfamily/Winged helix DNA-binding domain"/>
    <property type="match status" value="1"/>
</dbReference>
<dbReference type="InterPro" id="IPR035472">
    <property type="entry name" value="RpiR-like_SIS"/>
</dbReference>
<dbReference type="STRING" id="1278311.GCA_000428705_00774"/>
<gene>
    <name evidence="6" type="primary">gntR</name>
    <name evidence="6" type="ORF">NCTC10138_00657</name>
</gene>
<dbReference type="InterPro" id="IPR000281">
    <property type="entry name" value="HTH_RpiR"/>
</dbReference>
<dbReference type="OrthoDB" id="3684496at2"/>
<dbReference type="PROSITE" id="PS51464">
    <property type="entry name" value="SIS"/>
    <property type="match status" value="1"/>
</dbReference>
<reference evidence="6 7" key="1">
    <citation type="submission" date="2019-01" db="EMBL/GenBank/DDBJ databases">
        <authorList>
            <consortium name="Pathogen Informatics"/>
        </authorList>
    </citation>
    <scope>NUCLEOTIDE SEQUENCE [LARGE SCALE GENOMIC DNA]</scope>
    <source>
        <strain evidence="6 7">NCTC10138</strain>
    </source>
</reference>
<dbReference type="PROSITE" id="PS51071">
    <property type="entry name" value="HTH_RPIR"/>
    <property type="match status" value="1"/>
</dbReference>
<dbReference type="InterPro" id="IPR001347">
    <property type="entry name" value="SIS_dom"/>
</dbReference>
<proteinExistence type="predicted"/>
<evidence type="ECO:0000256" key="3">
    <source>
        <dbReference type="ARBA" id="ARBA00023163"/>
    </source>
</evidence>
<dbReference type="InterPro" id="IPR036388">
    <property type="entry name" value="WH-like_DNA-bd_sf"/>
</dbReference>
<evidence type="ECO:0000256" key="1">
    <source>
        <dbReference type="ARBA" id="ARBA00023015"/>
    </source>
</evidence>
<protein>
    <submittedName>
        <fullName evidence="6">GntR family transcriptional regulator</fullName>
    </submittedName>
</protein>
<dbReference type="Proteomes" id="UP000289841">
    <property type="component" value="Chromosome"/>
</dbReference>
<dbReference type="GO" id="GO:1901135">
    <property type="term" value="P:carbohydrate derivative metabolic process"/>
    <property type="evidence" value="ECO:0007669"/>
    <property type="project" value="InterPro"/>
</dbReference>
<dbReference type="Gene3D" id="3.40.50.10490">
    <property type="entry name" value="Glucose-6-phosphate isomerase like protein, domain 1"/>
    <property type="match status" value="1"/>
</dbReference>
<dbReference type="PANTHER" id="PTHR30514:SF1">
    <property type="entry name" value="HTH-TYPE TRANSCRIPTIONAL REGULATOR HEXR-RELATED"/>
    <property type="match status" value="1"/>
</dbReference>
<dbReference type="KEGG" id="aaxa:NCTC10138_00657"/>
<dbReference type="GO" id="GO:0097367">
    <property type="term" value="F:carbohydrate derivative binding"/>
    <property type="evidence" value="ECO:0007669"/>
    <property type="project" value="InterPro"/>
</dbReference>
<keyword evidence="3" id="KW-0804">Transcription</keyword>
<keyword evidence="7" id="KW-1185">Reference proteome</keyword>
<keyword evidence="1" id="KW-0805">Transcription regulation</keyword>
<evidence type="ECO:0000259" key="4">
    <source>
        <dbReference type="PROSITE" id="PS51071"/>
    </source>
</evidence>
<dbReference type="GO" id="GO:0003700">
    <property type="term" value="F:DNA-binding transcription factor activity"/>
    <property type="evidence" value="ECO:0007669"/>
    <property type="project" value="InterPro"/>
</dbReference>
<accession>A0A449BCY7</accession>
<evidence type="ECO:0000256" key="2">
    <source>
        <dbReference type="ARBA" id="ARBA00023125"/>
    </source>
</evidence>
<name>A0A449BCY7_HAPAX</name>
<dbReference type="InterPro" id="IPR009057">
    <property type="entry name" value="Homeodomain-like_sf"/>
</dbReference>
<sequence>MSLMISMIKQREVLSISERAVLDYLIANKTILKDLSVESVAQGAFTSPASVVRMCKKLGYKGFKEFKVDFLLANSKIEIPNNKEYEDVILGKNLEISKGRRAIENNIKALEDTLKLYSDQSISKAAEIIMTSRKTLLFGKGSSYLACKDFQMKLRRIDKFCIAQEDSHEQLVDATFLDKRDVVVLISNSGETQEIIQAAIVAKENNAQIVSIVKAGKSFLAELSNITLYTSALEGDFRSAAMTSRISQMAIIDALFSTCAFYDLDRSVRKLERTYQTFKKYKNKTNNFSKKN</sequence>
<evidence type="ECO:0000259" key="5">
    <source>
        <dbReference type="PROSITE" id="PS51464"/>
    </source>
</evidence>
<dbReference type="PANTHER" id="PTHR30514">
    <property type="entry name" value="GLUCOKINASE"/>
    <property type="match status" value="1"/>
</dbReference>
<dbReference type="InterPro" id="IPR047640">
    <property type="entry name" value="RpiR-like"/>
</dbReference>
<dbReference type="AlphaFoldDB" id="A0A449BCY7"/>
<dbReference type="EMBL" id="LR215048">
    <property type="protein sequence ID" value="VEU80288.1"/>
    <property type="molecule type" value="Genomic_DNA"/>
</dbReference>
<dbReference type="GO" id="GO:0003677">
    <property type="term" value="F:DNA binding"/>
    <property type="evidence" value="ECO:0007669"/>
    <property type="project" value="UniProtKB-KW"/>
</dbReference>
<organism evidence="6 7">
    <name type="scientific">Haploplasma axanthum</name>
    <name type="common">Acholeplasma axanthum</name>
    <dbReference type="NCBI Taxonomy" id="29552"/>
    <lineage>
        <taxon>Bacteria</taxon>
        <taxon>Bacillati</taxon>
        <taxon>Mycoplasmatota</taxon>
        <taxon>Mollicutes</taxon>
        <taxon>Acholeplasmatales</taxon>
        <taxon>Acholeplasmataceae</taxon>
        <taxon>Haploplasma</taxon>
    </lineage>
</organism>
<dbReference type="RefSeq" id="WP_026390387.1">
    <property type="nucleotide sequence ID" value="NZ_LR215048.1"/>
</dbReference>
<dbReference type="SUPFAM" id="SSF53697">
    <property type="entry name" value="SIS domain"/>
    <property type="match status" value="1"/>
</dbReference>
<evidence type="ECO:0000313" key="7">
    <source>
        <dbReference type="Proteomes" id="UP000289841"/>
    </source>
</evidence>
<dbReference type="Pfam" id="PF01418">
    <property type="entry name" value="HTH_6"/>
    <property type="match status" value="1"/>
</dbReference>
<dbReference type="Pfam" id="PF01380">
    <property type="entry name" value="SIS"/>
    <property type="match status" value="1"/>
</dbReference>
<keyword evidence="2" id="KW-0238">DNA-binding</keyword>
<evidence type="ECO:0000313" key="6">
    <source>
        <dbReference type="EMBL" id="VEU80288.1"/>
    </source>
</evidence>
<feature type="domain" description="HTH rpiR-type" evidence="4">
    <location>
        <begin position="1"/>
        <end position="77"/>
    </location>
</feature>
<dbReference type="CDD" id="cd05013">
    <property type="entry name" value="SIS_RpiR"/>
    <property type="match status" value="1"/>
</dbReference>
<feature type="domain" description="SIS" evidence="5">
    <location>
        <begin position="125"/>
        <end position="266"/>
    </location>
</feature>